<keyword evidence="2" id="KW-0489">Methyltransferase</keyword>
<sequence length="262" mass="29038">MQLIANMFSASALRARQLVNWELRKGEPELRLLAVLKDSSHDFLDVGANAGVYSYYALNRFRKVIAVEAHPVMASSLRRIIKPDNRVLPVALSDRIGETTFHIPTRRGRDVLTRSSLQEDANPGFDLRTITVPTTTIDELGLNRLGLLKIDVEGHESAVLRGGVRTLQTAKPTCIVECEERHNAGGVAQTFAFFDTMGYQGYFLHRGAVRHVAEFDTAALQRPESAKSVGGKRSPDYVNNFIFIHPDNAAQLAGIRQVFSGH</sequence>
<accession>A0A4R5WE92</accession>
<keyword evidence="2" id="KW-0808">Transferase</keyword>
<dbReference type="Proteomes" id="UP000294929">
    <property type="component" value="Unassembled WGS sequence"/>
</dbReference>
<dbReference type="SUPFAM" id="SSF53335">
    <property type="entry name" value="S-adenosyl-L-methionine-dependent methyltransferases"/>
    <property type="match status" value="1"/>
</dbReference>
<protein>
    <submittedName>
        <fullName evidence="2">FkbM family methyltransferase</fullName>
    </submittedName>
</protein>
<proteinExistence type="predicted"/>
<dbReference type="PANTHER" id="PTHR34203">
    <property type="entry name" value="METHYLTRANSFERASE, FKBM FAMILY PROTEIN"/>
    <property type="match status" value="1"/>
</dbReference>
<gene>
    <name evidence="2" type="ORF">EUA03_17520</name>
</gene>
<dbReference type="GO" id="GO:0008168">
    <property type="term" value="F:methyltransferase activity"/>
    <property type="evidence" value="ECO:0007669"/>
    <property type="project" value="UniProtKB-KW"/>
</dbReference>
<evidence type="ECO:0000313" key="2">
    <source>
        <dbReference type="EMBL" id="TDK87378.1"/>
    </source>
</evidence>
<name>A0A4R5WE92_MYCMU</name>
<dbReference type="GO" id="GO:0032259">
    <property type="term" value="P:methylation"/>
    <property type="evidence" value="ECO:0007669"/>
    <property type="project" value="UniProtKB-KW"/>
</dbReference>
<dbReference type="PANTHER" id="PTHR34203:SF15">
    <property type="entry name" value="SLL1173 PROTEIN"/>
    <property type="match status" value="1"/>
</dbReference>
<feature type="domain" description="Methyltransferase FkbM" evidence="1">
    <location>
        <begin position="45"/>
        <end position="192"/>
    </location>
</feature>
<reference evidence="2 3" key="1">
    <citation type="submission" date="2019-01" db="EMBL/GenBank/DDBJ databases">
        <title>High-quality-draft genome sequences of five non-tuberculosis mycobacteriaceae isolated from a nosocomial environment.</title>
        <authorList>
            <person name="Tiago I."/>
            <person name="Alarico S."/>
            <person name="Pereira S.G."/>
            <person name="Coelho C."/>
            <person name="Maranha A."/>
            <person name="Empadinhas N."/>
        </authorList>
    </citation>
    <scope>NUCLEOTIDE SEQUENCE [LARGE SCALE GENOMIC DNA]</scope>
    <source>
        <strain evidence="2 3">24AIII</strain>
    </source>
</reference>
<organism evidence="2 3">
    <name type="scientific">Mycolicibacterium mucogenicum</name>
    <name type="common">Mycobacterium mucogenicum</name>
    <dbReference type="NCBI Taxonomy" id="56689"/>
    <lineage>
        <taxon>Bacteria</taxon>
        <taxon>Bacillati</taxon>
        <taxon>Actinomycetota</taxon>
        <taxon>Actinomycetes</taxon>
        <taxon>Mycobacteriales</taxon>
        <taxon>Mycobacteriaceae</taxon>
        <taxon>Mycolicibacterium</taxon>
    </lineage>
</organism>
<dbReference type="InterPro" id="IPR006342">
    <property type="entry name" value="FkbM_mtfrase"/>
</dbReference>
<comment type="caution">
    <text evidence="2">The sequence shown here is derived from an EMBL/GenBank/DDBJ whole genome shotgun (WGS) entry which is preliminary data.</text>
</comment>
<dbReference type="EMBL" id="SDLO01000014">
    <property type="protein sequence ID" value="TDK87378.1"/>
    <property type="molecule type" value="Genomic_DNA"/>
</dbReference>
<dbReference type="OrthoDB" id="4703964at2"/>
<evidence type="ECO:0000259" key="1">
    <source>
        <dbReference type="Pfam" id="PF05050"/>
    </source>
</evidence>
<dbReference type="Gene3D" id="3.40.50.150">
    <property type="entry name" value="Vaccinia Virus protein VP39"/>
    <property type="match status" value="1"/>
</dbReference>
<dbReference type="NCBIfam" id="TIGR01444">
    <property type="entry name" value="fkbM_fam"/>
    <property type="match status" value="1"/>
</dbReference>
<dbReference type="Pfam" id="PF05050">
    <property type="entry name" value="Methyltransf_21"/>
    <property type="match status" value="1"/>
</dbReference>
<evidence type="ECO:0000313" key="3">
    <source>
        <dbReference type="Proteomes" id="UP000294929"/>
    </source>
</evidence>
<dbReference type="InterPro" id="IPR029063">
    <property type="entry name" value="SAM-dependent_MTases_sf"/>
</dbReference>
<dbReference type="InterPro" id="IPR052514">
    <property type="entry name" value="SAM-dependent_MTase"/>
</dbReference>
<dbReference type="AlphaFoldDB" id="A0A4R5WE92"/>